<dbReference type="CDD" id="cd00056">
    <property type="entry name" value="ENDO3c"/>
    <property type="match status" value="1"/>
</dbReference>
<keyword evidence="5 12" id="KW-0378">Hydrolase</keyword>
<feature type="domain" description="HhH-GPD" evidence="13">
    <location>
        <begin position="39"/>
        <end position="187"/>
    </location>
</feature>
<comment type="cofactor">
    <cofactor evidence="12">
        <name>[4Fe-4S] cluster</name>
        <dbReference type="ChEBI" id="CHEBI:49883"/>
    </cofactor>
    <text evidence="12">Binds 1 [4Fe-4S] cluster.</text>
</comment>
<dbReference type="GO" id="GO:0019104">
    <property type="term" value="F:DNA N-glycosylase activity"/>
    <property type="evidence" value="ECO:0007669"/>
    <property type="project" value="UniProtKB-UniRule"/>
</dbReference>
<dbReference type="InterPro" id="IPR011257">
    <property type="entry name" value="DNA_glycosylase"/>
</dbReference>
<gene>
    <name evidence="12" type="primary">nth</name>
    <name evidence="14" type="ORF">IV43_GL001868</name>
    <name evidence="15" type="ORF">LAC1533_1267</name>
</gene>
<evidence type="ECO:0000259" key="13">
    <source>
        <dbReference type="SMART" id="SM00478"/>
    </source>
</evidence>
<dbReference type="PATRIC" id="fig|89059.3.peg.1987"/>
<evidence type="ECO:0000256" key="6">
    <source>
        <dbReference type="ARBA" id="ARBA00023004"/>
    </source>
</evidence>
<keyword evidence="3 12" id="KW-0479">Metal-binding</keyword>
<dbReference type="InterPro" id="IPR000445">
    <property type="entry name" value="HhH_motif"/>
</dbReference>
<proteinExistence type="inferred from homology"/>
<dbReference type="STRING" id="89059.LAC1533_1267"/>
<comment type="similarity">
    <text evidence="1 12">Belongs to the Nth/MutY family.</text>
</comment>
<evidence type="ECO:0000256" key="2">
    <source>
        <dbReference type="ARBA" id="ARBA00022485"/>
    </source>
</evidence>
<dbReference type="EMBL" id="JQBK01000066">
    <property type="protein sequence ID" value="KRN81524.1"/>
    <property type="molecule type" value="Genomic_DNA"/>
</dbReference>
<protein>
    <recommendedName>
        <fullName evidence="12">Endonuclease III</fullName>
        <ecNumber evidence="12">4.2.99.18</ecNumber>
    </recommendedName>
    <alternativeName>
        <fullName evidence="12">DNA-(apurinic or apyrimidinic site) lyase</fullName>
    </alternativeName>
</protein>
<feature type="binding site" evidence="12">
    <location>
        <position position="205"/>
    </location>
    <ligand>
        <name>[4Fe-4S] cluster</name>
        <dbReference type="ChEBI" id="CHEBI:49883"/>
    </ligand>
</feature>
<keyword evidence="4 12" id="KW-0227">DNA damage</keyword>
<evidence type="ECO:0000256" key="5">
    <source>
        <dbReference type="ARBA" id="ARBA00022801"/>
    </source>
</evidence>
<dbReference type="Pfam" id="PF00730">
    <property type="entry name" value="HhH-GPD"/>
    <property type="match status" value="1"/>
</dbReference>
<dbReference type="FunFam" id="1.10.340.30:FF:000001">
    <property type="entry name" value="Endonuclease III"/>
    <property type="match status" value="1"/>
</dbReference>
<dbReference type="AlphaFoldDB" id="A0A0R2K5Q8"/>
<keyword evidence="9 12" id="KW-0234">DNA repair</keyword>
<dbReference type="PANTHER" id="PTHR10359:SF18">
    <property type="entry name" value="ENDONUCLEASE III"/>
    <property type="match status" value="1"/>
</dbReference>
<dbReference type="PANTHER" id="PTHR10359">
    <property type="entry name" value="A/G-SPECIFIC ADENINE GLYCOSYLASE/ENDONUCLEASE III"/>
    <property type="match status" value="1"/>
</dbReference>
<evidence type="ECO:0000256" key="8">
    <source>
        <dbReference type="ARBA" id="ARBA00023125"/>
    </source>
</evidence>
<keyword evidence="11 12" id="KW-0326">Glycosidase</keyword>
<keyword evidence="7 12" id="KW-0411">Iron-sulfur</keyword>
<keyword evidence="14" id="KW-0540">Nuclease</keyword>
<dbReference type="GO" id="GO:0140078">
    <property type="term" value="F:class I DNA-(apurinic or apyrimidinic site) endonuclease activity"/>
    <property type="evidence" value="ECO:0007669"/>
    <property type="project" value="UniProtKB-EC"/>
</dbReference>
<name>A0A0R2K5Q8_9LACO</name>
<dbReference type="NCBIfam" id="TIGR01083">
    <property type="entry name" value="nth"/>
    <property type="match status" value="1"/>
</dbReference>
<dbReference type="InterPro" id="IPR023170">
    <property type="entry name" value="HhH_base_excis_C"/>
</dbReference>
<dbReference type="Pfam" id="PF10576">
    <property type="entry name" value="EndIII_4Fe-2S"/>
    <property type="match status" value="1"/>
</dbReference>
<feature type="binding site" evidence="12">
    <location>
        <position position="189"/>
    </location>
    <ligand>
        <name>[4Fe-4S] cluster</name>
        <dbReference type="ChEBI" id="CHEBI:49883"/>
    </ligand>
</feature>
<evidence type="ECO:0000313" key="16">
    <source>
        <dbReference type="Proteomes" id="UP000051491"/>
    </source>
</evidence>
<dbReference type="EC" id="4.2.99.18" evidence="12"/>
<reference evidence="15" key="3">
    <citation type="submission" date="2016-11" db="EMBL/GenBank/DDBJ databases">
        <authorList>
            <person name="Jaros S."/>
            <person name="Januszkiewicz K."/>
            <person name="Wedrychowicz H."/>
        </authorList>
    </citation>
    <scope>NUCLEOTIDE SEQUENCE [LARGE SCALE GENOMIC DNA]</scope>
    <source>
        <strain evidence="15">ACA-DC 1533</strain>
    </source>
</reference>
<dbReference type="GO" id="GO:0046872">
    <property type="term" value="F:metal ion binding"/>
    <property type="evidence" value="ECO:0007669"/>
    <property type="project" value="UniProtKB-KW"/>
</dbReference>
<evidence type="ECO:0000256" key="11">
    <source>
        <dbReference type="ARBA" id="ARBA00023295"/>
    </source>
</evidence>
<dbReference type="GO" id="GO:0006285">
    <property type="term" value="P:base-excision repair, AP site formation"/>
    <property type="evidence" value="ECO:0007669"/>
    <property type="project" value="TreeGrafter"/>
</dbReference>
<dbReference type="OrthoDB" id="9800977at2"/>
<feature type="binding site" evidence="12">
    <location>
        <position position="199"/>
    </location>
    <ligand>
        <name>[4Fe-4S] cluster</name>
        <dbReference type="ChEBI" id="CHEBI:49883"/>
    </ligand>
</feature>
<dbReference type="Proteomes" id="UP000051491">
    <property type="component" value="Unassembled WGS sequence"/>
</dbReference>
<comment type="catalytic activity">
    <reaction evidence="12">
        <text>2'-deoxyribonucleotide-(2'-deoxyribose 5'-phosphate)-2'-deoxyribonucleotide-DNA = a 3'-end 2'-deoxyribonucleotide-(2,3-dehydro-2,3-deoxyribose 5'-phosphate)-DNA + a 5'-end 5'-phospho-2'-deoxyribonucleoside-DNA + H(+)</text>
        <dbReference type="Rhea" id="RHEA:66592"/>
        <dbReference type="Rhea" id="RHEA-COMP:13180"/>
        <dbReference type="Rhea" id="RHEA-COMP:16897"/>
        <dbReference type="Rhea" id="RHEA-COMP:17067"/>
        <dbReference type="ChEBI" id="CHEBI:15378"/>
        <dbReference type="ChEBI" id="CHEBI:136412"/>
        <dbReference type="ChEBI" id="CHEBI:157695"/>
        <dbReference type="ChEBI" id="CHEBI:167181"/>
        <dbReference type="EC" id="4.2.99.18"/>
    </reaction>
</comment>
<dbReference type="GeneID" id="95349365"/>
<evidence type="ECO:0000256" key="9">
    <source>
        <dbReference type="ARBA" id="ARBA00023204"/>
    </source>
</evidence>
<evidence type="ECO:0000313" key="17">
    <source>
        <dbReference type="Proteomes" id="UP000190935"/>
    </source>
</evidence>
<reference evidence="17" key="2">
    <citation type="submission" date="2016-11" db="EMBL/GenBank/DDBJ databases">
        <authorList>
            <person name="Papadimitriou K."/>
        </authorList>
    </citation>
    <scope>NUCLEOTIDE SEQUENCE [LARGE SCALE GENOMIC DNA]</scope>
    <source>
        <strain evidence="17">ACA-DC 1533</strain>
    </source>
</reference>
<dbReference type="EMBL" id="LT630287">
    <property type="protein sequence ID" value="SFV40687.1"/>
    <property type="molecule type" value="Genomic_DNA"/>
</dbReference>
<dbReference type="Pfam" id="PF00633">
    <property type="entry name" value="HHH"/>
    <property type="match status" value="1"/>
</dbReference>
<keyword evidence="6 12" id="KW-0408">Iron</keyword>
<dbReference type="InterPro" id="IPR004035">
    <property type="entry name" value="Endouclease-III_FeS-bd_BS"/>
</dbReference>
<reference evidence="14 16" key="1">
    <citation type="journal article" date="2015" name="Genome Announc.">
        <title>Expanding the biotechnology potential of lactobacilli through comparative genomics of 213 strains and associated genera.</title>
        <authorList>
            <person name="Sun Z."/>
            <person name="Harris H.M."/>
            <person name="McCann A."/>
            <person name="Guo C."/>
            <person name="Argimon S."/>
            <person name="Zhang W."/>
            <person name="Yang X."/>
            <person name="Jeffery I.B."/>
            <person name="Cooney J.C."/>
            <person name="Kagawa T.F."/>
            <person name="Liu W."/>
            <person name="Song Y."/>
            <person name="Salvetti E."/>
            <person name="Wrobel A."/>
            <person name="Rasinkangas P."/>
            <person name="Parkhill J."/>
            <person name="Rea M.C."/>
            <person name="O'Sullivan O."/>
            <person name="Ritari J."/>
            <person name="Douillard F.P."/>
            <person name="Paul Ross R."/>
            <person name="Yang R."/>
            <person name="Briner A.E."/>
            <person name="Felis G.E."/>
            <person name="de Vos W.M."/>
            <person name="Barrangou R."/>
            <person name="Klaenhammer T.R."/>
            <person name="Caufield P.W."/>
            <person name="Cui Y."/>
            <person name="Zhang H."/>
            <person name="O'Toole P.W."/>
        </authorList>
    </citation>
    <scope>NUCLEOTIDE SEQUENCE [LARGE SCALE GENOMIC DNA]</scope>
    <source>
        <strain evidence="14 16">DSM 15353</strain>
    </source>
</reference>
<dbReference type="SMART" id="SM00478">
    <property type="entry name" value="ENDO3c"/>
    <property type="match status" value="1"/>
</dbReference>
<dbReference type="Gene3D" id="1.10.340.30">
    <property type="entry name" value="Hypothetical protein, domain 2"/>
    <property type="match status" value="1"/>
</dbReference>
<keyword evidence="14" id="KW-0255">Endonuclease</keyword>
<evidence type="ECO:0000256" key="4">
    <source>
        <dbReference type="ARBA" id="ARBA00022763"/>
    </source>
</evidence>
<dbReference type="PROSITE" id="PS00764">
    <property type="entry name" value="ENDONUCLEASE_III_1"/>
    <property type="match status" value="1"/>
</dbReference>
<dbReference type="HAMAP" id="MF_00942">
    <property type="entry name" value="Nth"/>
    <property type="match status" value="1"/>
</dbReference>
<keyword evidence="8 12" id="KW-0238">DNA-binding</keyword>
<evidence type="ECO:0000256" key="7">
    <source>
        <dbReference type="ARBA" id="ARBA00023014"/>
    </source>
</evidence>
<evidence type="ECO:0000256" key="12">
    <source>
        <dbReference type="HAMAP-Rule" id="MF_00942"/>
    </source>
</evidence>
<evidence type="ECO:0000256" key="3">
    <source>
        <dbReference type="ARBA" id="ARBA00022723"/>
    </source>
</evidence>
<dbReference type="Gene3D" id="1.10.1670.10">
    <property type="entry name" value="Helix-hairpin-Helix base-excision DNA repair enzymes (C-terminal)"/>
    <property type="match status" value="1"/>
</dbReference>
<evidence type="ECO:0000313" key="15">
    <source>
        <dbReference type="EMBL" id="SFV40687.1"/>
    </source>
</evidence>
<dbReference type="InterPro" id="IPR003265">
    <property type="entry name" value="HhH-GPD_domain"/>
</dbReference>
<sequence>MLNKSQTVAAIETMMTEFPDVKSELKADSDFHFLLAVILSAQATDKSVNSATPALFRRFPQPEDLAVADVKEVEQYIKNIGLYKNKAKYLVACSRSLMENYHSQVPQTMKELTSLAGVGRKTADVVLADCFNIPTIAVDTHVARICKRLRIVSQKDTPAQIEQILMKKLPRSMWIRAHHTLIFWGRYRCQARKPLCETCPLFSVCQEGQNRLKQDIN</sequence>
<dbReference type="SUPFAM" id="SSF48150">
    <property type="entry name" value="DNA-glycosylase"/>
    <property type="match status" value="1"/>
</dbReference>
<dbReference type="KEGG" id="laca:LAC1533_1267"/>
<feature type="binding site" evidence="12">
    <location>
        <position position="196"/>
    </location>
    <ligand>
        <name>[4Fe-4S] cluster</name>
        <dbReference type="ChEBI" id="CHEBI:49883"/>
    </ligand>
</feature>
<organism evidence="14 16">
    <name type="scientific">Ligilactobacillus acidipiscis</name>
    <dbReference type="NCBI Taxonomy" id="89059"/>
    <lineage>
        <taxon>Bacteria</taxon>
        <taxon>Bacillati</taxon>
        <taxon>Bacillota</taxon>
        <taxon>Bacilli</taxon>
        <taxon>Lactobacillales</taxon>
        <taxon>Lactobacillaceae</taxon>
        <taxon>Ligilactobacillus</taxon>
    </lineage>
</organism>
<evidence type="ECO:0000313" key="14">
    <source>
        <dbReference type="EMBL" id="KRN81524.1"/>
    </source>
</evidence>
<keyword evidence="10 12" id="KW-0456">Lyase</keyword>
<evidence type="ECO:0000256" key="1">
    <source>
        <dbReference type="ARBA" id="ARBA00008343"/>
    </source>
</evidence>
<accession>A0A0R2K5Q8</accession>
<dbReference type="RefSeq" id="WP_010494269.1">
    <property type="nucleotide sequence ID" value="NZ_JBHUGU010000002.1"/>
</dbReference>
<dbReference type="Proteomes" id="UP000190935">
    <property type="component" value="Chromosome I"/>
</dbReference>
<dbReference type="GO" id="GO:0051539">
    <property type="term" value="F:4 iron, 4 sulfur cluster binding"/>
    <property type="evidence" value="ECO:0007669"/>
    <property type="project" value="UniProtKB-UniRule"/>
</dbReference>
<dbReference type="InterPro" id="IPR003651">
    <property type="entry name" value="Endonuclease3_FeS-loop_motif"/>
</dbReference>
<keyword evidence="2 12" id="KW-0004">4Fe-4S</keyword>
<dbReference type="FunFam" id="1.10.1670.10:FF:000001">
    <property type="entry name" value="Endonuclease III"/>
    <property type="match status" value="1"/>
</dbReference>
<evidence type="ECO:0000256" key="10">
    <source>
        <dbReference type="ARBA" id="ARBA00023239"/>
    </source>
</evidence>
<dbReference type="InterPro" id="IPR005759">
    <property type="entry name" value="Nth"/>
</dbReference>
<dbReference type="GO" id="GO:0003677">
    <property type="term" value="F:DNA binding"/>
    <property type="evidence" value="ECO:0007669"/>
    <property type="project" value="UniProtKB-UniRule"/>
</dbReference>
<comment type="function">
    <text evidence="12">DNA repair enzyme that has both DNA N-glycosylase activity and AP-lyase activity. The DNA N-glycosylase activity releases various damaged pyrimidines from DNA by cleaving the N-glycosidic bond, leaving an AP (apurinic/apyrimidinic) site. The AP-lyase activity cleaves the phosphodiester bond 3' to the AP site by a beta-elimination, leaving a 3'-terminal unsaturated sugar and a product with a terminal 5'-phosphate.</text>
</comment>
<dbReference type="PIRSF" id="PIRSF001435">
    <property type="entry name" value="Nth"/>
    <property type="match status" value="1"/>
</dbReference>